<dbReference type="Pfam" id="PF23076">
    <property type="entry name" value="PH_FT_C"/>
    <property type="match status" value="1"/>
</dbReference>
<keyword evidence="4" id="KW-1185">Reference proteome</keyword>
<dbReference type="Proteomes" id="UP000758603">
    <property type="component" value="Unassembled WGS sequence"/>
</dbReference>
<accession>A0A9P8UD33</accession>
<evidence type="ECO:0000313" key="4">
    <source>
        <dbReference type="Proteomes" id="UP000758603"/>
    </source>
</evidence>
<sequence>MALVHNNLGQNLLEGCCQEAARVQTVTRELEHLRMALPLQYHAHMILLIDGLQTTRHRLGDIIDSSQLYMIRVEVIIEYLNIVLPCLQRTLMDIERYYNDKTRSKINRWRAMYHEMGDELPGTTLPSRFIMYSQFLELLGLLLTKSPNFNMNTLYSLEHRIMQLREVRNIPPPSPIERPVLMWHDSVEFWEEQTNSHWAESIFTRLPPTHTILEEPKNPISQAFGPFQRLGQPLISPAAKILVKRSFNDEQLSVTFFLEGYDDIPHVFVRTVTGGQPWVSVLGAHNLCISRHDNATLNLTRWSLNERRSKIWAALKFITYEEMVLFYCTFICLKARSTQTMNMDPLENSIRFERRPCSATIHDDGFHHTLSVYKDTYTGRCRLHATVHDGDLKGCPVWTAFLPTWSVRSRPGWLITSRQTNARNKIRIRNIYPYIFCESYRAHNQRKGRRGDFELCFATESGMYILGDEAVLMLKIT</sequence>
<reference evidence="3" key="1">
    <citation type="journal article" date="2021" name="Nat. Commun.">
        <title>Genetic determinants of endophytism in the Arabidopsis root mycobiome.</title>
        <authorList>
            <person name="Mesny F."/>
            <person name="Miyauchi S."/>
            <person name="Thiergart T."/>
            <person name="Pickel B."/>
            <person name="Atanasova L."/>
            <person name="Karlsson M."/>
            <person name="Huettel B."/>
            <person name="Barry K.W."/>
            <person name="Haridas S."/>
            <person name="Chen C."/>
            <person name="Bauer D."/>
            <person name="Andreopoulos W."/>
            <person name="Pangilinan J."/>
            <person name="LaButti K."/>
            <person name="Riley R."/>
            <person name="Lipzen A."/>
            <person name="Clum A."/>
            <person name="Drula E."/>
            <person name="Henrissat B."/>
            <person name="Kohler A."/>
            <person name="Grigoriev I.V."/>
            <person name="Martin F.M."/>
            <person name="Hacquard S."/>
        </authorList>
    </citation>
    <scope>NUCLEOTIDE SEQUENCE</scope>
    <source>
        <strain evidence="3">MPI-SDFR-AT-0073</strain>
    </source>
</reference>
<dbReference type="GeneID" id="70127551"/>
<evidence type="ECO:0000259" key="1">
    <source>
        <dbReference type="Pfam" id="PF23074"/>
    </source>
</evidence>
<comment type="caution">
    <text evidence="3">The sequence shown here is derived from an EMBL/GenBank/DDBJ whole genome shotgun (WGS) entry which is preliminary data.</text>
</comment>
<dbReference type="InterPro" id="IPR057082">
    <property type="entry name" value="PH_C"/>
</dbReference>
<dbReference type="EMBL" id="JAGPXC010000009">
    <property type="protein sequence ID" value="KAH6646687.1"/>
    <property type="molecule type" value="Genomic_DNA"/>
</dbReference>
<organism evidence="3 4">
    <name type="scientific">Truncatella angustata</name>
    <dbReference type="NCBI Taxonomy" id="152316"/>
    <lineage>
        <taxon>Eukaryota</taxon>
        <taxon>Fungi</taxon>
        <taxon>Dikarya</taxon>
        <taxon>Ascomycota</taxon>
        <taxon>Pezizomycotina</taxon>
        <taxon>Sordariomycetes</taxon>
        <taxon>Xylariomycetidae</taxon>
        <taxon>Amphisphaeriales</taxon>
        <taxon>Sporocadaceae</taxon>
        <taxon>Truncatella</taxon>
    </lineage>
</organism>
<proteinExistence type="predicted"/>
<evidence type="ECO:0000313" key="3">
    <source>
        <dbReference type="EMBL" id="KAH6646687.1"/>
    </source>
</evidence>
<dbReference type="RefSeq" id="XP_045953201.1">
    <property type="nucleotide sequence ID" value="XM_046098659.1"/>
</dbReference>
<evidence type="ECO:0000259" key="2">
    <source>
        <dbReference type="Pfam" id="PF23076"/>
    </source>
</evidence>
<dbReference type="InterPro" id="IPR057081">
    <property type="entry name" value="PH_N"/>
</dbReference>
<name>A0A9P8UD33_9PEZI</name>
<gene>
    <name evidence="3" type="ORF">BKA67DRAFT_525390</name>
</gene>
<dbReference type="AlphaFoldDB" id="A0A9P8UD33"/>
<feature type="domain" description="PH" evidence="1">
    <location>
        <begin position="236"/>
        <end position="344"/>
    </location>
</feature>
<protein>
    <submittedName>
        <fullName evidence="3">Uncharacterized protein</fullName>
    </submittedName>
</protein>
<dbReference type="Pfam" id="PF23074">
    <property type="entry name" value="PH_FT_N"/>
    <property type="match status" value="1"/>
</dbReference>
<dbReference type="OrthoDB" id="5345571at2759"/>
<feature type="domain" description="PH" evidence="2">
    <location>
        <begin position="358"/>
        <end position="461"/>
    </location>
</feature>